<evidence type="ECO:0000256" key="5">
    <source>
        <dbReference type="ARBA" id="ARBA00022679"/>
    </source>
</evidence>
<dbReference type="SMART" id="SM00304">
    <property type="entry name" value="HAMP"/>
    <property type="match status" value="1"/>
</dbReference>
<keyword evidence="10" id="KW-0472">Membrane</keyword>
<dbReference type="PROSITE" id="PS50885">
    <property type="entry name" value="HAMP"/>
    <property type="match status" value="1"/>
</dbReference>
<dbReference type="Pfam" id="PF05227">
    <property type="entry name" value="CHASE3"/>
    <property type="match status" value="1"/>
</dbReference>
<evidence type="ECO:0000256" key="3">
    <source>
        <dbReference type="ARBA" id="ARBA00012438"/>
    </source>
</evidence>
<sequence length="541" mass="59282">MTTETGRTPLSARLTAQAWFQLVLAAMVLVVIIGTVAGAQVIAQTNRVTDRLLDKSMPAATEAYRLQSALVDQETGLRGYGITADPQFLQPYRDGARDESQSVARLRELLADRQPLLDELDAVEAAAWRWRTEYAEPLVASLASGSARGIDPATPSRGKPLFDELRARFEIQNNSLAAAIARDEEQLAHTRAVRDAVLAGMVIAFLLTGVLLTVLVRRLVARPLSYLTDASLRVAGGDFDHHIDAHGPADLASVANAVEGMRRRIVAELSSSRAQEAALAEQKTDLDLQAEELRRSNTELEQFAYVASHDLQEPLRKVAAFCQLLEKRYGDQLDERGKQYIDFAVDGAKRMQVLINDLLTFSRVGRITDRNVPTGLGQTLDKALTNLSAAIDDTGALVRRPDELPEITGDPTLLTMLWQNLIGNAVKFREPDRGPEIEITCEQAEHGSGWLLSVSDNGIGIAPEFAEKVFVIFQRLHNREEYSGTGIGLALCKKIVEYHGGRIWIDTEYTAGTRFCFTLRAADADSTARTADAPAHEGVTA</sequence>
<feature type="domain" description="HAMP" evidence="12">
    <location>
        <begin position="218"/>
        <end position="270"/>
    </location>
</feature>
<dbReference type="Gene3D" id="1.10.287.130">
    <property type="match status" value="1"/>
</dbReference>
<dbReference type="Pfam" id="PF02518">
    <property type="entry name" value="HATPase_c"/>
    <property type="match status" value="1"/>
</dbReference>
<dbReference type="PRINTS" id="PR00344">
    <property type="entry name" value="BCTRLSENSOR"/>
</dbReference>
<evidence type="ECO:0000256" key="2">
    <source>
        <dbReference type="ARBA" id="ARBA00004236"/>
    </source>
</evidence>
<keyword evidence="7" id="KW-0418">Kinase</keyword>
<dbReference type="InterPro" id="IPR005467">
    <property type="entry name" value="His_kinase_dom"/>
</dbReference>
<dbReference type="EMBL" id="JADLRE010000008">
    <property type="protein sequence ID" value="MBF6225978.1"/>
    <property type="molecule type" value="Genomic_DNA"/>
</dbReference>
<dbReference type="CDD" id="cd16921">
    <property type="entry name" value="HATPase_FilI-like"/>
    <property type="match status" value="1"/>
</dbReference>
<feature type="transmembrane region" description="Helical" evidence="10">
    <location>
        <begin position="20"/>
        <end position="43"/>
    </location>
</feature>
<dbReference type="InterPro" id="IPR003661">
    <property type="entry name" value="HisK_dim/P_dom"/>
</dbReference>
<dbReference type="Pfam" id="PF00512">
    <property type="entry name" value="HisKA"/>
    <property type="match status" value="1"/>
</dbReference>
<dbReference type="SMART" id="SM00388">
    <property type="entry name" value="HisKA"/>
    <property type="match status" value="1"/>
</dbReference>
<dbReference type="InterPro" id="IPR052162">
    <property type="entry name" value="Sensor_kinase/Photoreceptor"/>
</dbReference>
<evidence type="ECO:0000259" key="12">
    <source>
        <dbReference type="PROSITE" id="PS50885"/>
    </source>
</evidence>
<dbReference type="PANTHER" id="PTHR43304">
    <property type="entry name" value="PHYTOCHROME-LIKE PROTEIN CPH1"/>
    <property type="match status" value="1"/>
</dbReference>
<evidence type="ECO:0000259" key="11">
    <source>
        <dbReference type="PROSITE" id="PS50109"/>
    </source>
</evidence>
<dbReference type="EC" id="2.7.13.3" evidence="3"/>
<keyword evidence="4" id="KW-0597">Phosphoprotein</keyword>
<evidence type="ECO:0000313" key="14">
    <source>
        <dbReference type="Proteomes" id="UP000807309"/>
    </source>
</evidence>
<dbReference type="InterPro" id="IPR003594">
    <property type="entry name" value="HATPase_dom"/>
</dbReference>
<dbReference type="RefSeq" id="WP_195033147.1">
    <property type="nucleotide sequence ID" value="NZ_JADLRE010000008.1"/>
</dbReference>
<dbReference type="InterPro" id="IPR036097">
    <property type="entry name" value="HisK_dim/P_sf"/>
</dbReference>
<evidence type="ECO:0000256" key="9">
    <source>
        <dbReference type="ARBA" id="ARBA00023012"/>
    </source>
</evidence>
<dbReference type="CDD" id="cd00082">
    <property type="entry name" value="HisKA"/>
    <property type="match status" value="1"/>
</dbReference>
<proteinExistence type="predicted"/>
<evidence type="ECO:0000256" key="4">
    <source>
        <dbReference type="ARBA" id="ARBA00022553"/>
    </source>
</evidence>
<dbReference type="SUPFAM" id="SSF158472">
    <property type="entry name" value="HAMP domain-like"/>
    <property type="match status" value="1"/>
</dbReference>
<dbReference type="Gene3D" id="3.30.565.10">
    <property type="entry name" value="Histidine kinase-like ATPase, C-terminal domain"/>
    <property type="match status" value="1"/>
</dbReference>
<dbReference type="InterPro" id="IPR007891">
    <property type="entry name" value="CHASE3"/>
</dbReference>
<feature type="domain" description="Histidine kinase" evidence="11">
    <location>
        <begin position="306"/>
        <end position="523"/>
    </location>
</feature>
<dbReference type="InterPro" id="IPR036890">
    <property type="entry name" value="HATPase_C_sf"/>
</dbReference>
<comment type="catalytic activity">
    <reaction evidence="1">
        <text>ATP + protein L-histidine = ADP + protein N-phospho-L-histidine.</text>
        <dbReference type="EC" id="2.7.13.3"/>
    </reaction>
</comment>
<dbReference type="SMART" id="SM00387">
    <property type="entry name" value="HATPase_c"/>
    <property type="match status" value="1"/>
</dbReference>
<evidence type="ECO:0000256" key="7">
    <source>
        <dbReference type="ARBA" id="ARBA00022777"/>
    </source>
</evidence>
<protein>
    <recommendedName>
        <fullName evidence="3">histidine kinase</fullName>
        <ecNumber evidence="3">2.7.13.3</ecNumber>
    </recommendedName>
</protein>
<evidence type="ECO:0000256" key="1">
    <source>
        <dbReference type="ARBA" id="ARBA00000085"/>
    </source>
</evidence>
<keyword evidence="8 10" id="KW-1133">Transmembrane helix</keyword>
<dbReference type="Proteomes" id="UP000807309">
    <property type="component" value="Unassembled WGS sequence"/>
</dbReference>
<keyword evidence="6 10" id="KW-0812">Transmembrane</keyword>
<dbReference type="InterPro" id="IPR003660">
    <property type="entry name" value="HAMP_dom"/>
</dbReference>
<keyword evidence="14" id="KW-1185">Reference proteome</keyword>
<dbReference type="InterPro" id="IPR004358">
    <property type="entry name" value="Sig_transdc_His_kin-like_C"/>
</dbReference>
<dbReference type="PROSITE" id="PS50109">
    <property type="entry name" value="HIS_KIN"/>
    <property type="match status" value="1"/>
</dbReference>
<name>A0ABS0C904_9NOCA</name>
<evidence type="ECO:0000256" key="10">
    <source>
        <dbReference type="SAM" id="Phobius"/>
    </source>
</evidence>
<dbReference type="SUPFAM" id="SSF47384">
    <property type="entry name" value="Homodimeric domain of signal transducing histidine kinase"/>
    <property type="match status" value="1"/>
</dbReference>
<keyword evidence="9" id="KW-0902">Two-component regulatory system</keyword>
<evidence type="ECO:0000256" key="8">
    <source>
        <dbReference type="ARBA" id="ARBA00022989"/>
    </source>
</evidence>
<gene>
    <name evidence="13" type="ORF">IU470_12810</name>
</gene>
<dbReference type="PANTHER" id="PTHR43304:SF1">
    <property type="entry name" value="PAC DOMAIN-CONTAINING PROTEIN"/>
    <property type="match status" value="1"/>
</dbReference>
<reference evidence="13 14" key="1">
    <citation type="submission" date="2020-10" db="EMBL/GenBank/DDBJ databases">
        <title>Identification of Nocardia species via Next-generation sequencing and recognition of intraspecies genetic diversity.</title>
        <authorList>
            <person name="Li P."/>
            <person name="Li P."/>
            <person name="Lu B."/>
        </authorList>
    </citation>
    <scope>NUCLEOTIDE SEQUENCE [LARGE SCALE GENOMIC DNA]</scope>
    <source>
        <strain evidence="13 14">N-11</strain>
    </source>
</reference>
<dbReference type="CDD" id="cd19410">
    <property type="entry name" value="HK9-like_sensor"/>
    <property type="match status" value="1"/>
</dbReference>
<dbReference type="SUPFAM" id="SSF55874">
    <property type="entry name" value="ATPase domain of HSP90 chaperone/DNA topoisomerase II/histidine kinase"/>
    <property type="match status" value="1"/>
</dbReference>
<evidence type="ECO:0000313" key="13">
    <source>
        <dbReference type="EMBL" id="MBF6225978.1"/>
    </source>
</evidence>
<evidence type="ECO:0000256" key="6">
    <source>
        <dbReference type="ARBA" id="ARBA00022692"/>
    </source>
</evidence>
<organism evidence="13 14">
    <name type="scientific">Nocardia abscessus</name>
    <dbReference type="NCBI Taxonomy" id="120957"/>
    <lineage>
        <taxon>Bacteria</taxon>
        <taxon>Bacillati</taxon>
        <taxon>Actinomycetota</taxon>
        <taxon>Actinomycetes</taxon>
        <taxon>Mycobacteriales</taxon>
        <taxon>Nocardiaceae</taxon>
        <taxon>Nocardia</taxon>
    </lineage>
</organism>
<comment type="caution">
    <text evidence="13">The sequence shown here is derived from an EMBL/GenBank/DDBJ whole genome shotgun (WGS) entry which is preliminary data.</text>
</comment>
<keyword evidence="5" id="KW-0808">Transferase</keyword>
<feature type="transmembrane region" description="Helical" evidence="10">
    <location>
        <begin position="196"/>
        <end position="216"/>
    </location>
</feature>
<comment type="subcellular location">
    <subcellularLocation>
        <location evidence="2">Cell membrane</location>
    </subcellularLocation>
</comment>
<dbReference type="Pfam" id="PF00672">
    <property type="entry name" value="HAMP"/>
    <property type="match status" value="1"/>
</dbReference>
<accession>A0ABS0C904</accession>
<dbReference type="CDD" id="cd06225">
    <property type="entry name" value="HAMP"/>
    <property type="match status" value="1"/>
</dbReference>
<dbReference type="Gene3D" id="6.10.340.10">
    <property type="match status" value="1"/>
</dbReference>